<feature type="domain" description="N-acetyltransferase" evidence="1">
    <location>
        <begin position="2"/>
        <end position="161"/>
    </location>
</feature>
<dbReference type="STRING" id="662367.SAMN05216167_101116"/>
<dbReference type="GO" id="GO:0005840">
    <property type="term" value="C:ribosome"/>
    <property type="evidence" value="ECO:0007669"/>
    <property type="project" value="UniProtKB-KW"/>
</dbReference>
<dbReference type="OrthoDB" id="5319888at2"/>
<proteinExistence type="predicted"/>
<dbReference type="EMBL" id="FOLQ01000001">
    <property type="protein sequence ID" value="SFB92755.1"/>
    <property type="molecule type" value="Genomic_DNA"/>
</dbReference>
<dbReference type="PANTHER" id="PTHR43138">
    <property type="entry name" value="ACETYLTRANSFERASE, GNAT FAMILY"/>
    <property type="match status" value="1"/>
</dbReference>
<reference evidence="2 3" key="1">
    <citation type="submission" date="2016-10" db="EMBL/GenBank/DDBJ databases">
        <authorList>
            <person name="de Groot N.N."/>
        </authorList>
    </citation>
    <scope>NUCLEOTIDE SEQUENCE [LARGE SCALE GENOMIC DNA]</scope>
    <source>
        <strain evidence="2 3">DSM 26130</strain>
    </source>
</reference>
<dbReference type="CDD" id="cd04301">
    <property type="entry name" value="NAT_SF"/>
    <property type="match status" value="1"/>
</dbReference>
<keyword evidence="2" id="KW-0687">Ribonucleoprotein</keyword>
<dbReference type="SUPFAM" id="SSF55729">
    <property type="entry name" value="Acyl-CoA N-acyltransferases (Nat)"/>
    <property type="match status" value="1"/>
</dbReference>
<dbReference type="GO" id="GO:0016747">
    <property type="term" value="F:acyltransferase activity, transferring groups other than amino-acyl groups"/>
    <property type="evidence" value="ECO:0007669"/>
    <property type="project" value="InterPro"/>
</dbReference>
<dbReference type="Proteomes" id="UP000198598">
    <property type="component" value="Unassembled WGS sequence"/>
</dbReference>
<organism evidence="2 3">
    <name type="scientific">Spirosoma endophyticum</name>
    <dbReference type="NCBI Taxonomy" id="662367"/>
    <lineage>
        <taxon>Bacteria</taxon>
        <taxon>Pseudomonadati</taxon>
        <taxon>Bacteroidota</taxon>
        <taxon>Cytophagia</taxon>
        <taxon>Cytophagales</taxon>
        <taxon>Cytophagaceae</taxon>
        <taxon>Spirosoma</taxon>
    </lineage>
</organism>
<evidence type="ECO:0000259" key="1">
    <source>
        <dbReference type="PROSITE" id="PS51186"/>
    </source>
</evidence>
<evidence type="ECO:0000313" key="2">
    <source>
        <dbReference type="EMBL" id="SFB92755.1"/>
    </source>
</evidence>
<dbReference type="AlphaFoldDB" id="A0A1I1F031"/>
<accession>A0A1I1F031</accession>
<dbReference type="RefSeq" id="WP_093822527.1">
    <property type="nucleotide sequence ID" value="NZ_FOLQ01000001.1"/>
</dbReference>
<evidence type="ECO:0000313" key="3">
    <source>
        <dbReference type="Proteomes" id="UP000198598"/>
    </source>
</evidence>
<name>A0A1I1F031_9BACT</name>
<dbReference type="PANTHER" id="PTHR43138:SF1">
    <property type="entry name" value="N-ACETYLTRANSFERASE ACA1"/>
    <property type="match status" value="1"/>
</dbReference>
<dbReference type="Gene3D" id="3.40.630.30">
    <property type="match status" value="1"/>
</dbReference>
<dbReference type="PROSITE" id="PS51186">
    <property type="entry name" value="GNAT"/>
    <property type="match status" value="1"/>
</dbReference>
<keyword evidence="3" id="KW-1185">Reference proteome</keyword>
<keyword evidence="2" id="KW-0689">Ribosomal protein</keyword>
<dbReference type="Pfam" id="PF00583">
    <property type="entry name" value="Acetyltransf_1"/>
    <property type="match status" value="1"/>
</dbReference>
<sequence length="161" mass="18261">MIDIRKAAATDHDQIWMIIQQVISRGDTYVFDPESSREKMLDYWCGPDKHTYVATLNGNVAGTFVLKDNQPDLGSHIANASYMTLASAARQGIGKTMCVFSLEEAKRLGYKAMQFNIVIKSNERAVRLWQTLGFTIIGEIPEAFNHRQHGLTNAYIMYRKL</sequence>
<protein>
    <submittedName>
        <fullName evidence="2">Ribosomal protein S18 acetylase RimI</fullName>
    </submittedName>
</protein>
<dbReference type="InterPro" id="IPR000182">
    <property type="entry name" value="GNAT_dom"/>
</dbReference>
<dbReference type="InterPro" id="IPR016181">
    <property type="entry name" value="Acyl_CoA_acyltransferase"/>
</dbReference>
<gene>
    <name evidence="2" type="ORF">SAMN05216167_101116</name>
</gene>
<dbReference type="InterPro" id="IPR052742">
    <property type="entry name" value="Mito_N-acetyltransferase"/>
</dbReference>